<dbReference type="NCBIfam" id="TIGR00251">
    <property type="entry name" value="DUF167 family protein"/>
    <property type="match status" value="1"/>
</dbReference>
<dbReference type="InterPro" id="IPR003746">
    <property type="entry name" value="DUF167"/>
</dbReference>
<evidence type="ECO:0000256" key="2">
    <source>
        <dbReference type="HAMAP-Rule" id="MF_00634"/>
    </source>
</evidence>
<dbReference type="InterPro" id="IPR036591">
    <property type="entry name" value="YggU-like_sf"/>
</dbReference>
<dbReference type="HAMAP" id="MF_00634">
    <property type="entry name" value="UPF0235"/>
    <property type="match status" value="1"/>
</dbReference>
<proteinExistence type="inferred from homology"/>
<gene>
    <name evidence="3" type="ORF">ENM60_05285</name>
</gene>
<comment type="similarity">
    <text evidence="1 2">Belongs to the UPF0235 family.</text>
</comment>
<organism evidence="3">
    <name type="scientific">Thermogladius calderae</name>
    <dbReference type="NCBI Taxonomy" id="1200300"/>
    <lineage>
        <taxon>Archaea</taxon>
        <taxon>Thermoproteota</taxon>
        <taxon>Thermoprotei</taxon>
        <taxon>Desulfurococcales</taxon>
        <taxon>Desulfurococcaceae</taxon>
        <taxon>Thermogladius</taxon>
    </lineage>
</organism>
<dbReference type="AlphaFoldDB" id="A0A7J3Y0D9"/>
<evidence type="ECO:0000313" key="3">
    <source>
        <dbReference type="EMBL" id="HHP68179.1"/>
    </source>
</evidence>
<dbReference type="Pfam" id="PF02594">
    <property type="entry name" value="DUF167"/>
    <property type="match status" value="1"/>
</dbReference>
<dbReference type="SUPFAM" id="SSF69786">
    <property type="entry name" value="YggU-like"/>
    <property type="match status" value="1"/>
</dbReference>
<dbReference type="Gene3D" id="3.30.1200.10">
    <property type="entry name" value="YggU-like"/>
    <property type="match status" value="1"/>
</dbReference>
<comment type="caution">
    <text evidence="3">The sequence shown here is derived from an EMBL/GenBank/DDBJ whole genome shotgun (WGS) entry which is preliminary data.</text>
</comment>
<dbReference type="SMART" id="SM01152">
    <property type="entry name" value="DUF167"/>
    <property type="match status" value="1"/>
</dbReference>
<protein>
    <recommendedName>
        <fullName evidence="2">UPF0235 protein ENM60_05285</fullName>
    </recommendedName>
</protein>
<reference evidence="3" key="1">
    <citation type="journal article" date="2020" name="mSystems">
        <title>Genome- and Community-Level Interaction Insights into Carbon Utilization and Element Cycling Functions of Hydrothermarchaeota in Hydrothermal Sediment.</title>
        <authorList>
            <person name="Zhou Z."/>
            <person name="Liu Y."/>
            <person name="Xu W."/>
            <person name="Pan J."/>
            <person name="Luo Z.H."/>
            <person name="Li M."/>
        </authorList>
    </citation>
    <scope>NUCLEOTIDE SEQUENCE [LARGE SCALE GENOMIC DNA]</scope>
    <source>
        <strain evidence="3">SpSt-110</strain>
    </source>
</reference>
<dbReference type="EMBL" id="DRYK01000066">
    <property type="protein sequence ID" value="HHP68179.1"/>
    <property type="molecule type" value="Genomic_DNA"/>
</dbReference>
<evidence type="ECO:0000256" key="1">
    <source>
        <dbReference type="ARBA" id="ARBA00010364"/>
    </source>
</evidence>
<name>A0A7J3Y0D9_9CREN</name>
<accession>A0A7J3Y0D9</accession>
<sequence>MWVGMPRVEEIVRRNIEPSSKGPILNLIVKPSSPSEGLVIEGGELVFQTQEPEGRGRENAALVRFLSRSLNIPASKIDIVYGAREKHKRVLFLDIDEDRLVELISKLVMWPGEVS</sequence>